<feature type="domain" description="YrhK" evidence="2">
    <location>
        <begin position="38"/>
        <end position="99"/>
    </location>
</feature>
<proteinExistence type="predicted"/>
<evidence type="ECO:0000313" key="3">
    <source>
        <dbReference type="EMBL" id="GMF64492.1"/>
    </source>
</evidence>
<keyword evidence="1" id="KW-0812">Transmembrane</keyword>
<dbReference type="EMBL" id="BSXW01012417">
    <property type="protein sequence ID" value="GMF64492.1"/>
    <property type="molecule type" value="Genomic_DNA"/>
</dbReference>
<keyword evidence="4" id="KW-1185">Reference proteome</keyword>
<comment type="caution">
    <text evidence="3">The sequence shown here is derived from an EMBL/GenBank/DDBJ whole genome shotgun (WGS) entry which is preliminary data.</text>
</comment>
<sequence length="267" mass="30084">MLAEISDVPVKIKIISSQQPSDVLLTGNHQLATWEKWLEVSRITSYFLGSLLFLLGSIYFYPKYSVMWSGKAILYGSWGFVIGCLYFFAGANLDFIQTIRYNHGTQLRQVLRAFNALLNHMAASIFILGALYFLPSWYPKSPELGCWAFIIGCILFCVAAVVEVLFICFTHENPRASGFRFSNIFCLGAVAAFETFLGALCFIIGSWYYLPKYINLVDEGTYYMNKAITFYVLGSMCFIANSCALMPGVYRTINSAQKRCDGKSSHQ</sequence>
<feature type="transmembrane region" description="Helical" evidence="1">
    <location>
        <begin position="147"/>
        <end position="169"/>
    </location>
</feature>
<keyword evidence="1" id="KW-1133">Transmembrane helix</keyword>
<dbReference type="Pfam" id="PF14145">
    <property type="entry name" value="YrhK"/>
    <property type="match status" value="2"/>
</dbReference>
<protein>
    <submittedName>
        <fullName evidence="3">Unnamed protein product</fullName>
    </submittedName>
</protein>
<evidence type="ECO:0000313" key="4">
    <source>
        <dbReference type="Proteomes" id="UP001165083"/>
    </source>
</evidence>
<feature type="transmembrane region" description="Helical" evidence="1">
    <location>
        <begin position="43"/>
        <end position="61"/>
    </location>
</feature>
<keyword evidence="1" id="KW-0472">Membrane</keyword>
<dbReference type="OrthoDB" id="369339at2759"/>
<dbReference type="AlphaFoldDB" id="A0A9W7D9H8"/>
<organism evidence="3 4">
    <name type="scientific">Phytophthora lilii</name>
    <dbReference type="NCBI Taxonomy" id="2077276"/>
    <lineage>
        <taxon>Eukaryota</taxon>
        <taxon>Sar</taxon>
        <taxon>Stramenopiles</taxon>
        <taxon>Oomycota</taxon>
        <taxon>Peronosporomycetes</taxon>
        <taxon>Peronosporales</taxon>
        <taxon>Peronosporaceae</taxon>
        <taxon>Phytophthora</taxon>
    </lineage>
</organism>
<feature type="transmembrane region" description="Helical" evidence="1">
    <location>
        <begin position="228"/>
        <end position="250"/>
    </location>
</feature>
<reference evidence="3" key="1">
    <citation type="submission" date="2023-04" db="EMBL/GenBank/DDBJ databases">
        <title>Phytophthora lilii NBRC 32176.</title>
        <authorList>
            <person name="Ichikawa N."/>
            <person name="Sato H."/>
            <person name="Tonouchi N."/>
        </authorList>
    </citation>
    <scope>NUCLEOTIDE SEQUENCE</scope>
    <source>
        <strain evidence="3">NBRC 32176</strain>
    </source>
</reference>
<accession>A0A9W7D9H8</accession>
<feature type="transmembrane region" description="Helical" evidence="1">
    <location>
        <begin position="116"/>
        <end position="135"/>
    </location>
</feature>
<dbReference type="Proteomes" id="UP001165083">
    <property type="component" value="Unassembled WGS sequence"/>
</dbReference>
<evidence type="ECO:0000259" key="2">
    <source>
        <dbReference type="Pfam" id="PF14145"/>
    </source>
</evidence>
<feature type="domain" description="YrhK" evidence="2">
    <location>
        <begin position="109"/>
        <end position="165"/>
    </location>
</feature>
<evidence type="ECO:0000256" key="1">
    <source>
        <dbReference type="SAM" id="Phobius"/>
    </source>
</evidence>
<feature type="transmembrane region" description="Helical" evidence="1">
    <location>
        <begin position="73"/>
        <end position="95"/>
    </location>
</feature>
<dbReference type="InterPro" id="IPR025424">
    <property type="entry name" value="YrhK_domain"/>
</dbReference>
<feature type="transmembrane region" description="Helical" evidence="1">
    <location>
        <begin position="181"/>
        <end position="208"/>
    </location>
</feature>
<name>A0A9W7D9H8_9STRA</name>
<gene>
    <name evidence="3" type="ORF">Plil01_001728500</name>
</gene>